<evidence type="ECO:0000313" key="2">
    <source>
        <dbReference type="EMBL" id="BCS95065.1"/>
    </source>
</evidence>
<dbReference type="Pfam" id="PF12697">
    <property type="entry name" value="Abhydrolase_6"/>
    <property type="match status" value="1"/>
</dbReference>
<dbReference type="EMBL" id="AP024488">
    <property type="protein sequence ID" value="BCS95065.1"/>
    <property type="molecule type" value="Genomic_DNA"/>
</dbReference>
<sequence length="272" mass="29236">MPHFVPHDAAGSGTPVVLLHGSMNTRRQWRLLFDDLKSTHRPVAVDLTGYGEAPFPEDSAHHSMDVEARRIHDLVHGHLGEEGACHLVGHSYGGAVALCYAVLYPFHVKSLTLFEPMSNHLLAEVNHPLQHDGKQLIDAIISLHGNGDGVGAAREFFNNLTGSNAFDLLPAGAQGALSGGVGKMLLDYRTTVETSMSLSDYRQIDCPVCLATGRQSPELTTTISGILCDNLKQVTSVAVRGDHMAPVFNATEVNAVVKGFLAELSDEPIPEC</sequence>
<dbReference type="InterPro" id="IPR000073">
    <property type="entry name" value="AB_hydrolase_1"/>
</dbReference>
<keyword evidence="3" id="KW-1185">Reference proteome</keyword>
<accession>A0ABN6F0L8</accession>
<proteinExistence type="predicted"/>
<gene>
    <name evidence="2" type="ORF">DSLASN_06970</name>
</gene>
<dbReference type="SUPFAM" id="SSF53474">
    <property type="entry name" value="alpha/beta-Hydrolases"/>
    <property type="match status" value="1"/>
</dbReference>
<dbReference type="Gene3D" id="3.40.50.1820">
    <property type="entry name" value="alpha/beta hydrolase"/>
    <property type="match status" value="1"/>
</dbReference>
<dbReference type="InterPro" id="IPR050266">
    <property type="entry name" value="AB_hydrolase_sf"/>
</dbReference>
<protein>
    <submittedName>
        <fullName evidence="2">3-oxoadipate enol-lactonase</fullName>
    </submittedName>
</protein>
<evidence type="ECO:0000259" key="1">
    <source>
        <dbReference type="Pfam" id="PF12697"/>
    </source>
</evidence>
<dbReference type="Proteomes" id="UP001320148">
    <property type="component" value="Chromosome"/>
</dbReference>
<organism evidence="2 3">
    <name type="scientific">Desulfoluna limicola</name>
    <dbReference type="NCBI Taxonomy" id="2810562"/>
    <lineage>
        <taxon>Bacteria</taxon>
        <taxon>Pseudomonadati</taxon>
        <taxon>Thermodesulfobacteriota</taxon>
        <taxon>Desulfobacteria</taxon>
        <taxon>Desulfobacterales</taxon>
        <taxon>Desulfolunaceae</taxon>
        <taxon>Desulfoluna</taxon>
    </lineage>
</organism>
<dbReference type="InterPro" id="IPR029058">
    <property type="entry name" value="AB_hydrolase_fold"/>
</dbReference>
<reference evidence="2 3" key="1">
    <citation type="submission" date="2021-02" db="EMBL/GenBank/DDBJ databases">
        <title>Complete genome of Desulfoluna sp. strain ASN36.</title>
        <authorList>
            <person name="Takahashi A."/>
            <person name="Kojima H."/>
            <person name="Fukui M."/>
        </authorList>
    </citation>
    <scope>NUCLEOTIDE SEQUENCE [LARGE SCALE GENOMIC DNA]</scope>
    <source>
        <strain evidence="2 3">ASN36</strain>
    </source>
</reference>
<dbReference type="PRINTS" id="PR00111">
    <property type="entry name" value="ABHYDROLASE"/>
</dbReference>
<name>A0ABN6F0L8_9BACT</name>
<dbReference type="PANTHER" id="PTHR43798">
    <property type="entry name" value="MONOACYLGLYCEROL LIPASE"/>
    <property type="match status" value="1"/>
</dbReference>
<feature type="domain" description="AB hydrolase-1" evidence="1">
    <location>
        <begin position="16"/>
        <end position="254"/>
    </location>
</feature>
<evidence type="ECO:0000313" key="3">
    <source>
        <dbReference type="Proteomes" id="UP001320148"/>
    </source>
</evidence>
<dbReference type="RefSeq" id="WP_236891352.1">
    <property type="nucleotide sequence ID" value="NZ_AP024488.1"/>
</dbReference>